<dbReference type="SUPFAM" id="SSF54001">
    <property type="entry name" value="Cysteine proteinases"/>
    <property type="match status" value="1"/>
</dbReference>
<dbReference type="InterPro" id="IPR001394">
    <property type="entry name" value="Peptidase_C19_UCH"/>
</dbReference>
<feature type="domain" description="Peptidase C19 ubiquitin carboxyl-terminal hydrolase" evidence="1">
    <location>
        <begin position="225"/>
        <end position="471"/>
    </location>
</feature>
<dbReference type="Pfam" id="PF00443">
    <property type="entry name" value="UCH"/>
    <property type="match status" value="1"/>
</dbReference>
<name>A0A6C0LHV0_9ZZZZ</name>
<reference evidence="2" key="1">
    <citation type="journal article" date="2020" name="Nature">
        <title>Giant virus diversity and host interactions through global metagenomics.</title>
        <authorList>
            <person name="Schulz F."/>
            <person name="Roux S."/>
            <person name="Paez-Espino D."/>
            <person name="Jungbluth S."/>
            <person name="Walsh D.A."/>
            <person name="Denef V.J."/>
            <person name="McMahon K.D."/>
            <person name="Konstantinidis K.T."/>
            <person name="Eloe-Fadrosh E.A."/>
            <person name="Kyrpides N.C."/>
            <person name="Woyke T."/>
        </authorList>
    </citation>
    <scope>NUCLEOTIDE SEQUENCE</scope>
    <source>
        <strain evidence="2">GVMAG-M-3300027804-48</strain>
    </source>
</reference>
<organism evidence="2">
    <name type="scientific">viral metagenome</name>
    <dbReference type="NCBI Taxonomy" id="1070528"/>
    <lineage>
        <taxon>unclassified sequences</taxon>
        <taxon>metagenomes</taxon>
        <taxon>organismal metagenomes</taxon>
    </lineage>
</organism>
<dbReference type="GO" id="GO:0004843">
    <property type="term" value="F:cysteine-type deubiquitinase activity"/>
    <property type="evidence" value="ECO:0007669"/>
    <property type="project" value="InterPro"/>
</dbReference>
<proteinExistence type="predicted"/>
<dbReference type="EMBL" id="MN740490">
    <property type="protein sequence ID" value="QHU29575.1"/>
    <property type="molecule type" value="Genomic_DNA"/>
</dbReference>
<evidence type="ECO:0000313" key="2">
    <source>
        <dbReference type="EMBL" id="QHU29575.1"/>
    </source>
</evidence>
<dbReference type="InterPro" id="IPR038765">
    <property type="entry name" value="Papain-like_cys_pep_sf"/>
</dbReference>
<dbReference type="Gene3D" id="3.90.70.10">
    <property type="entry name" value="Cysteine proteinases"/>
    <property type="match status" value="1"/>
</dbReference>
<evidence type="ECO:0000259" key="1">
    <source>
        <dbReference type="Pfam" id="PF00443"/>
    </source>
</evidence>
<accession>A0A6C0LHV0</accession>
<dbReference type="GO" id="GO:0016579">
    <property type="term" value="P:protein deubiquitination"/>
    <property type="evidence" value="ECO:0007669"/>
    <property type="project" value="InterPro"/>
</dbReference>
<sequence length="501" mass="59997">MIKKLNNFKLFINKLNKSSLSYLNLIHYDNNYYLNHCCDNISEKLAIRTPHFIIIDNNNKYDVLKIVYLSNIEHVLNLANYELSIDFLNHKSLIYDKKYKYKLYATISDNIEIYELSTDCKELYKTVKQIPISAVKETQLKRYISTINNIIKTDLRDLKKIAKCVMNDLIYIKEYFNKKTLLKADYIKLIKKMYPYYVNLDKYKVDNLKTIYNFDCKSINLNYNNNSCYMDSLIVALFNSYNPIVEKILLNSHLNERENKKDDKLIRYGETIREELKSIYTNIINGTSNNNNRTRLRKLLQKYYNRYKSKINKKYSEIEFTYSQNDVGEILNFLNIIFDFPHVLKFSANGNLERRGFFDINNDINFFTDDDIYIKNYYPKYTNVVELPDEEDIRIDKYEYLSSPMLFIQINRILDMEKKDNIIIPELKLKLKENTLYLNSIIIHYGDDYNHGHYICLYECKGIWYEFDDMRGYSSKIGSFKDILTNEDYTRNIIGLFYISI</sequence>
<protein>
    <recommendedName>
        <fullName evidence="1">Peptidase C19 ubiquitin carboxyl-terminal hydrolase domain-containing protein</fullName>
    </recommendedName>
</protein>
<dbReference type="AlphaFoldDB" id="A0A6C0LHV0"/>